<accession>A0A2G9CC52</accession>
<dbReference type="OrthoDB" id="9770517at2"/>
<comment type="similarity">
    <text evidence="1 2">Belongs to the outer membrane factor (OMF) (TC 1.B.17) family.</text>
</comment>
<dbReference type="InterPro" id="IPR003423">
    <property type="entry name" value="OMP_efflux"/>
</dbReference>
<feature type="chain" id="PRO_5013424415" description="RND transporter" evidence="2">
    <location>
        <begin position="21"/>
        <end position="480"/>
    </location>
</feature>
<sequence>MMFFRVSLMAAAAAATVALTGCSTAPAPRQSEVPLASGFANAPQGDAGTLAQAPAGRFWQGFNDAGLDGLVQRALQANTDLRIASANLREARALSRFADAQLFPTVDLNAGAARVRAPDYQGNPQTNNAFSVGFDVRWEADLFGRLSDERRAAAADLLAGEAGLRSAQVSVAAEVARNYFELRGLQEQLRVAQQSLDTQQGALKLVSGRQEAGRGTGFDTERARALVQSTAATIPALEMALARTRYRLAVLTGQPPTALDVELSDVKPLPGLKTIALDRIGTPEDLLRRRPDVRAAEAQAAAAAARVGVARSAMFPRITLGGTIGQNASRIGDLNDGPAYAYNLGAQLVWNLLDFGRIRAQIAAADARNEAAFASYERTVLAALEETEGALVTYNRSQQQAQALFDAAVSAERAANIARERFKVGISDFLAVLDAERELLSARNQLAQSQTAAATSLVGVYKALAGGIEAEAPAPQAAAR</sequence>
<dbReference type="GO" id="GO:0005886">
    <property type="term" value="C:plasma membrane"/>
    <property type="evidence" value="ECO:0007669"/>
    <property type="project" value="UniProtKB-SubCell"/>
</dbReference>
<keyword evidence="4" id="KW-1185">Reference proteome</keyword>
<dbReference type="AlphaFoldDB" id="A0A2G9CC52"/>
<dbReference type="RefSeq" id="WP_099860722.1">
    <property type="nucleotide sequence ID" value="NZ_PEOG01000014.1"/>
</dbReference>
<dbReference type="Gene3D" id="1.20.1600.10">
    <property type="entry name" value="Outer membrane efflux proteins (OEP)"/>
    <property type="match status" value="1"/>
</dbReference>
<proteinExistence type="inferred from homology"/>
<dbReference type="Gene3D" id="2.20.200.10">
    <property type="entry name" value="Outer membrane efflux proteins (OEP)"/>
    <property type="match status" value="1"/>
</dbReference>
<keyword evidence="2" id="KW-0472">Membrane</keyword>
<feature type="signal peptide" evidence="2">
    <location>
        <begin position="1"/>
        <end position="20"/>
    </location>
</feature>
<dbReference type="Pfam" id="PF02321">
    <property type="entry name" value="OEP"/>
    <property type="match status" value="2"/>
</dbReference>
<keyword evidence="2" id="KW-0449">Lipoprotein</keyword>
<dbReference type="SUPFAM" id="SSF56954">
    <property type="entry name" value="Outer membrane efflux proteins (OEP)"/>
    <property type="match status" value="1"/>
</dbReference>
<dbReference type="EMBL" id="PEOG01000014">
    <property type="protein sequence ID" value="PIM54016.1"/>
    <property type="molecule type" value="Genomic_DNA"/>
</dbReference>
<dbReference type="PANTHER" id="PTHR30203:SF25">
    <property type="entry name" value="OUTER MEMBRANE PROTEIN-RELATED"/>
    <property type="match status" value="1"/>
</dbReference>
<keyword evidence="2" id="KW-0812">Transmembrane</keyword>
<evidence type="ECO:0000256" key="1">
    <source>
        <dbReference type="ARBA" id="ARBA00007613"/>
    </source>
</evidence>
<keyword evidence="2" id="KW-1134">Transmembrane beta strand</keyword>
<dbReference type="PANTHER" id="PTHR30203">
    <property type="entry name" value="OUTER MEMBRANE CATION EFFLUX PROTEIN"/>
    <property type="match status" value="1"/>
</dbReference>
<keyword evidence="2" id="KW-0564">Palmitate</keyword>
<dbReference type="PROSITE" id="PS51257">
    <property type="entry name" value="PROKAR_LIPOPROTEIN"/>
    <property type="match status" value="1"/>
</dbReference>
<evidence type="ECO:0000256" key="2">
    <source>
        <dbReference type="RuleBase" id="RU362097"/>
    </source>
</evidence>
<dbReference type="NCBIfam" id="TIGR01845">
    <property type="entry name" value="outer_NodT"/>
    <property type="match status" value="1"/>
</dbReference>
<comment type="subcellular location">
    <subcellularLocation>
        <location evidence="2">Cell membrane</location>
        <topology evidence="2">Lipid-anchor</topology>
    </subcellularLocation>
</comment>
<evidence type="ECO:0000313" key="3">
    <source>
        <dbReference type="EMBL" id="PIM54016.1"/>
    </source>
</evidence>
<keyword evidence="2" id="KW-0732">Signal</keyword>
<name>A0A2G9CC52_9BURK</name>
<dbReference type="GO" id="GO:0015562">
    <property type="term" value="F:efflux transmembrane transporter activity"/>
    <property type="evidence" value="ECO:0007669"/>
    <property type="project" value="InterPro"/>
</dbReference>
<gene>
    <name evidence="3" type="ORF">CS062_06920</name>
</gene>
<reference evidence="3 4" key="1">
    <citation type="submission" date="2017-11" db="EMBL/GenBank/DDBJ databases">
        <title>Draft genome sequence of Mitsuaria sp. HWN-4.</title>
        <authorList>
            <person name="Gundlapally S.R."/>
        </authorList>
    </citation>
    <scope>NUCLEOTIDE SEQUENCE [LARGE SCALE GENOMIC DNA]</scope>
    <source>
        <strain evidence="3 4">HWN-4</strain>
    </source>
</reference>
<dbReference type="InterPro" id="IPR010131">
    <property type="entry name" value="MdtP/NodT-like"/>
</dbReference>
<evidence type="ECO:0008006" key="5">
    <source>
        <dbReference type="Google" id="ProtNLM"/>
    </source>
</evidence>
<protein>
    <recommendedName>
        <fullName evidence="5">RND transporter</fullName>
    </recommendedName>
</protein>
<comment type="caution">
    <text evidence="3">The sequence shown here is derived from an EMBL/GenBank/DDBJ whole genome shotgun (WGS) entry which is preliminary data.</text>
</comment>
<organism evidence="3 4">
    <name type="scientific">Roseateles chitinivorans</name>
    <dbReference type="NCBI Taxonomy" id="2917965"/>
    <lineage>
        <taxon>Bacteria</taxon>
        <taxon>Pseudomonadati</taxon>
        <taxon>Pseudomonadota</taxon>
        <taxon>Betaproteobacteria</taxon>
        <taxon>Burkholderiales</taxon>
        <taxon>Sphaerotilaceae</taxon>
        <taxon>Roseateles</taxon>
    </lineage>
</organism>
<evidence type="ECO:0000313" key="4">
    <source>
        <dbReference type="Proteomes" id="UP000231501"/>
    </source>
</evidence>
<dbReference type="Proteomes" id="UP000231501">
    <property type="component" value="Unassembled WGS sequence"/>
</dbReference>